<feature type="signal peptide" evidence="1">
    <location>
        <begin position="1"/>
        <end position="21"/>
    </location>
</feature>
<protein>
    <submittedName>
        <fullName evidence="2">Uncharacterized protein</fullName>
    </submittedName>
</protein>
<evidence type="ECO:0000313" key="3">
    <source>
        <dbReference type="Proteomes" id="UP001139410"/>
    </source>
</evidence>
<dbReference type="EMBL" id="JAKFGM010000002">
    <property type="protein sequence ID" value="MCF2515070.1"/>
    <property type="molecule type" value="Genomic_DNA"/>
</dbReference>
<evidence type="ECO:0000256" key="1">
    <source>
        <dbReference type="SAM" id="SignalP"/>
    </source>
</evidence>
<proteinExistence type="predicted"/>
<evidence type="ECO:0000313" key="2">
    <source>
        <dbReference type="EMBL" id="MCF2515070.1"/>
    </source>
</evidence>
<sequence>MKIGIIFAAAAACAIASPAIAQDAPQHIVSLYRAAPGQQVALLKWMAQQDRAAAAAGVAASQIYVHTSGDSWDYLVINPVTTKAQDDAVDAAAKKMGIASGPRASIQFRTMIASHTDTTSNGPMTAAQILATLGEQ</sequence>
<comment type="caution">
    <text evidence="2">The sequence shown here is derived from an EMBL/GenBank/DDBJ whole genome shotgun (WGS) entry which is preliminary data.</text>
</comment>
<reference evidence="2" key="1">
    <citation type="submission" date="2022-01" db="EMBL/GenBank/DDBJ databases">
        <authorList>
            <person name="Jo J.-H."/>
            <person name="Im W.-T."/>
        </authorList>
    </citation>
    <scope>NUCLEOTIDE SEQUENCE</scope>
    <source>
        <strain evidence="2">G124</strain>
    </source>
</reference>
<organism evidence="2 3">
    <name type="scientific">Sphingomonas cremea</name>
    <dbReference type="NCBI Taxonomy" id="2904799"/>
    <lineage>
        <taxon>Bacteria</taxon>
        <taxon>Pseudomonadati</taxon>
        <taxon>Pseudomonadota</taxon>
        <taxon>Alphaproteobacteria</taxon>
        <taxon>Sphingomonadales</taxon>
        <taxon>Sphingomonadaceae</taxon>
        <taxon>Sphingomonas</taxon>
    </lineage>
</organism>
<dbReference type="AlphaFoldDB" id="A0A9X1QKI6"/>
<keyword evidence="3" id="KW-1185">Reference proteome</keyword>
<feature type="chain" id="PRO_5040767927" evidence="1">
    <location>
        <begin position="22"/>
        <end position="136"/>
    </location>
</feature>
<name>A0A9X1QKI6_9SPHN</name>
<dbReference type="RefSeq" id="WP_235067576.1">
    <property type="nucleotide sequence ID" value="NZ_JAKFGM010000002.1"/>
</dbReference>
<keyword evidence="1" id="KW-0732">Signal</keyword>
<accession>A0A9X1QKI6</accession>
<dbReference type="Proteomes" id="UP001139410">
    <property type="component" value="Unassembled WGS sequence"/>
</dbReference>
<gene>
    <name evidence="2" type="ORF">LVY65_08350</name>
</gene>